<organism evidence="3 4">
    <name type="scientific">Aquimarina addita</name>
    <dbReference type="NCBI Taxonomy" id="870485"/>
    <lineage>
        <taxon>Bacteria</taxon>
        <taxon>Pseudomonadati</taxon>
        <taxon>Bacteroidota</taxon>
        <taxon>Flavobacteriia</taxon>
        <taxon>Flavobacteriales</taxon>
        <taxon>Flavobacteriaceae</taxon>
        <taxon>Aquimarina</taxon>
    </lineage>
</organism>
<protein>
    <recommendedName>
        <fullName evidence="5">Type VI secretion system transmembrane protein TssO</fullName>
    </recommendedName>
</protein>
<evidence type="ECO:0000313" key="3">
    <source>
        <dbReference type="EMBL" id="GAA3515725.1"/>
    </source>
</evidence>
<keyword evidence="2" id="KW-0472">Membrane</keyword>
<keyword evidence="2" id="KW-0812">Transmembrane</keyword>
<dbReference type="RefSeq" id="WP_344929173.1">
    <property type="nucleotide sequence ID" value="NZ_BAABCW010000015.1"/>
</dbReference>
<gene>
    <name evidence="3" type="ORF">GCM10022393_32110</name>
</gene>
<comment type="caution">
    <text evidence="3">The sequence shown here is derived from an EMBL/GenBank/DDBJ whole genome shotgun (WGS) entry which is preliminary data.</text>
</comment>
<evidence type="ECO:0008006" key="5">
    <source>
        <dbReference type="Google" id="ProtNLM"/>
    </source>
</evidence>
<keyword evidence="4" id="KW-1185">Reference proteome</keyword>
<evidence type="ECO:0000313" key="4">
    <source>
        <dbReference type="Proteomes" id="UP001500459"/>
    </source>
</evidence>
<dbReference type="Pfam" id="PF17561">
    <property type="entry name" value="TssO"/>
    <property type="match status" value="1"/>
</dbReference>
<dbReference type="InterPro" id="IPR039449">
    <property type="entry name" value="TssO"/>
</dbReference>
<reference evidence="4" key="1">
    <citation type="journal article" date="2019" name="Int. J. Syst. Evol. Microbiol.">
        <title>The Global Catalogue of Microorganisms (GCM) 10K type strain sequencing project: providing services to taxonomists for standard genome sequencing and annotation.</title>
        <authorList>
            <consortium name="The Broad Institute Genomics Platform"/>
            <consortium name="The Broad Institute Genome Sequencing Center for Infectious Disease"/>
            <person name="Wu L."/>
            <person name="Ma J."/>
        </authorList>
    </citation>
    <scope>NUCLEOTIDE SEQUENCE [LARGE SCALE GENOMIC DNA]</scope>
    <source>
        <strain evidence="4">JCM 17106</strain>
    </source>
</reference>
<dbReference type="EMBL" id="BAABCW010000015">
    <property type="protein sequence ID" value="GAA3515725.1"/>
    <property type="molecule type" value="Genomic_DNA"/>
</dbReference>
<sequence>MKSKNSVERRNSILKFALLFIVTTALIVVTFFFDFDRILFKENEVLRERAIAVNKDIAFQKEFSEGMKKIKGLIDSLDTQGQDVSFLAQIINKDIADLQRSIPTEDDTYRYDMYTNIINSYLELKDTKIKMTKFKGVDETILQYKTNVLQLKNELNACERRLDSYQLSSQ</sequence>
<feature type="transmembrane region" description="Helical" evidence="2">
    <location>
        <begin position="12"/>
        <end position="33"/>
    </location>
</feature>
<proteinExistence type="predicted"/>
<dbReference type="Proteomes" id="UP001500459">
    <property type="component" value="Unassembled WGS sequence"/>
</dbReference>
<keyword evidence="1" id="KW-0175">Coiled coil</keyword>
<evidence type="ECO:0000256" key="1">
    <source>
        <dbReference type="SAM" id="Coils"/>
    </source>
</evidence>
<accession>A0ABP6URM0</accession>
<keyword evidence="2" id="KW-1133">Transmembrane helix</keyword>
<name>A0ABP6URM0_9FLAO</name>
<feature type="coiled-coil region" evidence="1">
    <location>
        <begin position="141"/>
        <end position="168"/>
    </location>
</feature>
<evidence type="ECO:0000256" key="2">
    <source>
        <dbReference type="SAM" id="Phobius"/>
    </source>
</evidence>